<dbReference type="EMBL" id="MARB01000003">
    <property type="protein sequence ID" value="ODJ88959.1"/>
    <property type="molecule type" value="Genomic_DNA"/>
</dbReference>
<gene>
    <name evidence="1" type="ORF">CODIS_05700</name>
</gene>
<sequence length="73" mass="8608">MSGLFNIYFRVLWLWLAQFPASDVNSIQLDNHQCRGRLNVHLDTFAEDTVHRITMSNLYNNFTIKSGEWAVYQ</sequence>
<accession>A0A7Z1AHC8</accession>
<organism evidence="1 2">
    <name type="scientific">Candidatus Thiodiazotropha endolucinida</name>
    <dbReference type="NCBI Taxonomy" id="1655433"/>
    <lineage>
        <taxon>Bacteria</taxon>
        <taxon>Pseudomonadati</taxon>
        <taxon>Pseudomonadota</taxon>
        <taxon>Gammaproteobacteria</taxon>
        <taxon>Chromatiales</taxon>
        <taxon>Sedimenticolaceae</taxon>
        <taxon>Candidatus Thiodiazotropha</taxon>
    </lineage>
</organism>
<reference evidence="1 2" key="1">
    <citation type="submission" date="2016-06" db="EMBL/GenBank/DDBJ databases">
        <title>Genome sequence of endosymbiont of Candidatus Endolucinida thiodiazotropha.</title>
        <authorList>
            <person name="Poehlein A."/>
            <person name="Koenig S."/>
            <person name="Heiden S.E."/>
            <person name="Thuermer A."/>
            <person name="Voget S."/>
            <person name="Daniel R."/>
            <person name="Markert S."/>
            <person name="Gros O."/>
            <person name="Schweder T."/>
        </authorList>
    </citation>
    <scope>NUCLEOTIDE SEQUENCE [LARGE SCALE GENOMIC DNA]</scope>
    <source>
        <strain evidence="1 2">COS</strain>
    </source>
</reference>
<name>A0A7Z1AHC8_9GAMM</name>
<protein>
    <submittedName>
        <fullName evidence="1">Uncharacterized protein</fullName>
    </submittedName>
</protein>
<proteinExistence type="predicted"/>
<dbReference type="AlphaFoldDB" id="A0A7Z1AHC8"/>
<dbReference type="Proteomes" id="UP000094769">
    <property type="component" value="Unassembled WGS sequence"/>
</dbReference>
<evidence type="ECO:0000313" key="1">
    <source>
        <dbReference type="EMBL" id="ODJ88959.1"/>
    </source>
</evidence>
<keyword evidence="2" id="KW-1185">Reference proteome</keyword>
<comment type="caution">
    <text evidence="1">The sequence shown here is derived from an EMBL/GenBank/DDBJ whole genome shotgun (WGS) entry which is preliminary data.</text>
</comment>
<evidence type="ECO:0000313" key="2">
    <source>
        <dbReference type="Proteomes" id="UP000094769"/>
    </source>
</evidence>